<dbReference type="InterPro" id="IPR005467">
    <property type="entry name" value="His_kinase_dom"/>
</dbReference>
<dbReference type="GO" id="GO:0005886">
    <property type="term" value="C:plasma membrane"/>
    <property type="evidence" value="ECO:0007669"/>
    <property type="project" value="TreeGrafter"/>
</dbReference>
<evidence type="ECO:0000313" key="9">
    <source>
        <dbReference type="Proteomes" id="UP000554235"/>
    </source>
</evidence>
<reference evidence="8 9" key="1">
    <citation type="submission" date="2020-01" db="EMBL/GenBank/DDBJ databases">
        <title>Identification and distribution of gene clusters putatively required for synthesis of sphingolipid metabolism inhibitors in phylogenetically diverse species of the filamentous fungus Fusarium.</title>
        <authorList>
            <person name="Kim H.-S."/>
            <person name="Busman M."/>
            <person name="Brown D.W."/>
            <person name="Divon H."/>
            <person name="Uhlig S."/>
            <person name="Proctor R.H."/>
        </authorList>
    </citation>
    <scope>NUCLEOTIDE SEQUENCE [LARGE SCALE GENOMIC DNA]</scope>
    <source>
        <strain evidence="8 9">NRRL 20459</strain>
    </source>
</reference>
<dbReference type="InterPro" id="IPR003018">
    <property type="entry name" value="GAF"/>
</dbReference>
<feature type="compositionally biased region" description="Low complexity" evidence="6">
    <location>
        <begin position="457"/>
        <end position="469"/>
    </location>
</feature>
<dbReference type="InterPro" id="IPR029016">
    <property type="entry name" value="GAF-like_dom_sf"/>
</dbReference>
<feature type="domain" description="Histidine kinase" evidence="7">
    <location>
        <begin position="583"/>
        <end position="850"/>
    </location>
</feature>
<evidence type="ECO:0000256" key="1">
    <source>
        <dbReference type="ARBA" id="ARBA00000085"/>
    </source>
</evidence>
<dbReference type="OrthoDB" id="303614at2759"/>
<dbReference type="SMART" id="SM00388">
    <property type="entry name" value="HisKA"/>
    <property type="match status" value="1"/>
</dbReference>
<dbReference type="AlphaFoldDB" id="A0A8H4JSC6"/>
<dbReference type="PANTHER" id="PTHR43047:SF72">
    <property type="entry name" value="OSMOSENSING HISTIDINE PROTEIN KINASE SLN1"/>
    <property type="match status" value="1"/>
</dbReference>
<dbReference type="SUPFAM" id="SSF55781">
    <property type="entry name" value="GAF domain-like"/>
    <property type="match status" value="1"/>
</dbReference>
<dbReference type="InterPro" id="IPR003594">
    <property type="entry name" value="HATPase_dom"/>
</dbReference>
<keyword evidence="9" id="KW-1185">Reference proteome</keyword>
<keyword evidence="3" id="KW-0597">Phosphoprotein</keyword>
<feature type="compositionally biased region" description="Low complexity" evidence="6">
    <location>
        <begin position="270"/>
        <end position="282"/>
    </location>
</feature>
<dbReference type="Gene3D" id="1.10.287.130">
    <property type="match status" value="1"/>
</dbReference>
<keyword evidence="4" id="KW-0808">Transferase</keyword>
<evidence type="ECO:0000256" key="2">
    <source>
        <dbReference type="ARBA" id="ARBA00012438"/>
    </source>
</evidence>
<gene>
    <name evidence="8" type="ORF">FALBO_17417</name>
</gene>
<comment type="catalytic activity">
    <reaction evidence="1">
        <text>ATP + protein L-histidine = ADP + protein N-phospho-L-histidine.</text>
        <dbReference type="EC" id="2.7.13.3"/>
    </reaction>
</comment>
<dbReference type="Gene3D" id="3.30.450.40">
    <property type="match status" value="1"/>
</dbReference>
<feature type="region of interest" description="Disordered" evidence="6">
    <location>
        <begin position="258"/>
        <end position="321"/>
    </location>
</feature>
<feature type="non-terminal residue" evidence="8">
    <location>
        <position position="863"/>
    </location>
</feature>
<dbReference type="FunFam" id="3.30.450.40:FF:000083">
    <property type="entry name" value="Sensor histidine kinase/response regulator, putative (AFU_orthologue AFUA_4G00660)"/>
    <property type="match status" value="1"/>
</dbReference>
<evidence type="ECO:0000256" key="5">
    <source>
        <dbReference type="ARBA" id="ARBA00022777"/>
    </source>
</evidence>
<dbReference type="EMBL" id="JAADYS010004041">
    <property type="protein sequence ID" value="KAF4437276.1"/>
    <property type="molecule type" value="Genomic_DNA"/>
</dbReference>
<protein>
    <recommendedName>
        <fullName evidence="2">histidine kinase</fullName>
        <ecNumber evidence="2">2.7.13.3</ecNumber>
    </recommendedName>
</protein>
<keyword evidence="5 8" id="KW-0418">Kinase</keyword>
<accession>A0A8H4JSC6</accession>
<dbReference type="InterPro" id="IPR036097">
    <property type="entry name" value="HisK_dim/P_sf"/>
</dbReference>
<dbReference type="SUPFAM" id="SSF55874">
    <property type="entry name" value="ATPase domain of HSP90 chaperone/DNA topoisomerase II/histidine kinase"/>
    <property type="match status" value="1"/>
</dbReference>
<dbReference type="InterPro" id="IPR036890">
    <property type="entry name" value="HATPase_C_sf"/>
</dbReference>
<dbReference type="GO" id="GO:0009927">
    <property type="term" value="F:histidine phosphotransfer kinase activity"/>
    <property type="evidence" value="ECO:0007669"/>
    <property type="project" value="TreeGrafter"/>
</dbReference>
<evidence type="ECO:0000256" key="4">
    <source>
        <dbReference type="ARBA" id="ARBA00022679"/>
    </source>
</evidence>
<dbReference type="Pfam" id="PF02518">
    <property type="entry name" value="HATPase_c"/>
    <property type="match status" value="1"/>
</dbReference>
<dbReference type="InterPro" id="IPR004358">
    <property type="entry name" value="Sig_transdc_His_kin-like_C"/>
</dbReference>
<organism evidence="8 9">
    <name type="scientific">Fusarium albosuccineum</name>
    <dbReference type="NCBI Taxonomy" id="1237068"/>
    <lineage>
        <taxon>Eukaryota</taxon>
        <taxon>Fungi</taxon>
        <taxon>Dikarya</taxon>
        <taxon>Ascomycota</taxon>
        <taxon>Pezizomycotina</taxon>
        <taxon>Sordariomycetes</taxon>
        <taxon>Hypocreomycetidae</taxon>
        <taxon>Hypocreales</taxon>
        <taxon>Nectriaceae</taxon>
        <taxon>Fusarium</taxon>
        <taxon>Fusarium decemcellulare species complex</taxon>
    </lineage>
</organism>
<sequence length="863" mass="93509">MTATTSYSLTEIARERETFRLAPSLPARLRPLLNANWSASARYDPALVSNAIPNCPSSLIPSSQLRASSDATLTTFCQVAALRLGCARALISLFDRDCQYVVAEATPCLSLAPNAAVEPGHEGLWLCGTAFARSFGVCESVLVCPTTSSAGVQSMPEGAPVTVIDDLAAHDSFRERPFCHAWPGNRFYAGIPLQTPRGISIGVLCVFDSQPRQGLDRASKQVLRDVAQAIMSYLEGRRISDKHRQADRVTRGIRSFFDNRPSSTRLQDGETLTTESKATTSTVPDNLDRTPLASGDTSLGPTSATPDHGANTKASRYARYPPSVVSPGLSSLNGNIQDRVQRTLALAADLFRNALEVDGLLLLDASMSFSSHQVATTSNSNGHNSVSSSEDEMLHSGCGAGAICPLLTSSVSSEVKRGGDSYFDHANLRERTLKKLLRHYPRGAIWNFDENGAVDSSDVSSEEASSGASTKPSPRVGAADGLGRGEAQKPRGSPGKLRRRRELRRAVFNLLPGARSVAFFPIWDAQKQRWFAGGFAYSERANRILSVKAELSYLRAFGAVIMAEVSAVKARDVERSKLGVLSSVSHEFRSPLHGIILSTELLRDTRLDTFQEDALRSVEVCSRTLLDTIDQVLDWTKINRFASSLENDPNHAAIAVQSRVARSGQNNSEAGMMSITSNVDLATLIEDVVESVHAGHAFQSLSLVRLDSPLNLQRADERDVNIIVDFSPSASWTFHVQVGAIRRIVMNILGNSLKYTTSGFIYIRVEQLRTPESKSCLLRLTIADTGCGISEDYLAHDVFTPFSQENHLESGSGLGLSIVKRIAQGLRGIVEIQSEIGVGTAVRVSLPLEVCEEEQEAGWAATD</sequence>
<evidence type="ECO:0000313" key="8">
    <source>
        <dbReference type="EMBL" id="KAF4437276.1"/>
    </source>
</evidence>
<dbReference type="SMART" id="SM00387">
    <property type="entry name" value="HATPase_c"/>
    <property type="match status" value="1"/>
</dbReference>
<dbReference type="Pfam" id="PF00512">
    <property type="entry name" value="HisKA"/>
    <property type="match status" value="1"/>
</dbReference>
<feature type="region of interest" description="Disordered" evidence="6">
    <location>
        <begin position="457"/>
        <end position="498"/>
    </location>
</feature>
<dbReference type="Pfam" id="PF01590">
    <property type="entry name" value="GAF"/>
    <property type="match status" value="1"/>
</dbReference>
<dbReference type="PRINTS" id="PR00344">
    <property type="entry name" value="BCTRLSENSOR"/>
</dbReference>
<dbReference type="PROSITE" id="PS50109">
    <property type="entry name" value="HIS_KIN"/>
    <property type="match status" value="1"/>
</dbReference>
<evidence type="ECO:0000259" key="7">
    <source>
        <dbReference type="PROSITE" id="PS50109"/>
    </source>
</evidence>
<dbReference type="PANTHER" id="PTHR43047">
    <property type="entry name" value="TWO-COMPONENT HISTIDINE PROTEIN KINASE"/>
    <property type="match status" value="1"/>
</dbReference>
<feature type="compositionally biased region" description="Polar residues" evidence="6">
    <location>
        <begin position="295"/>
        <end position="305"/>
    </location>
</feature>
<comment type="caution">
    <text evidence="8">The sequence shown here is derived from an EMBL/GenBank/DDBJ whole genome shotgun (WGS) entry which is preliminary data.</text>
</comment>
<evidence type="ECO:0000256" key="6">
    <source>
        <dbReference type="SAM" id="MobiDB-lite"/>
    </source>
</evidence>
<proteinExistence type="predicted"/>
<dbReference type="Gene3D" id="3.30.565.10">
    <property type="entry name" value="Histidine kinase-like ATPase, C-terminal domain"/>
    <property type="match status" value="1"/>
</dbReference>
<dbReference type="GO" id="GO:0000155">
    <property type="term" value="F:phosphorelay sensor kinase activity"/>
    <property type="evidence" value="ECO:0007669"/>
    <property type="project" value="InterPro"/>
</dbReference>
<dbReference type="SUPFAM" id="SSF47384">
    <property type="entry name" value="Homodimeric domain of signal transducing histidine kinase"/>
    <property type="match status" value="1"/>
</dbReference>
<evidence type="ECO:0000256" key="3">
    <source>
        <dbReference type="ARBA" id="ARBA00022553"/>
    </source>
</evidence>
<dbReference type="CDD" id="cd00082">
    <property type="entry name" value="HisKA"/>
    <property type="match status" value="1"/>
</dbReference>
<dbReference type="Proteomes" id="UP000554235">
    <property type="component" value="Unassembled WGS sequence"/>
</dbReference>
<dbReference type="EC" id="2.7.13.3" evidence="2"/>
<name>A0A8H4JSC6_9HYPO</name>
<dbReference type="InterPro" id="IPR003661">
    <property type="entry name" value="HisK_dim/P_dom"/>
</dbReference>